<keyword evidence="3" id="KW-1185">Reference proteome</keyword>
<dbReference type="EMBL" id="LQZQ01000002">
    <property type="protein sequence ID" value="KYG81553.1"/>
    <property type="molecule type" value="Genomic_DNA"/>
</dbReference>
<evidence type="ECO:0000313" key="3">
    <source>
        <dbReference type="Proteomes" id="UP000075583"/>
    </source>
</evidence>
<sequence>MSEPEEEKAFSDLIREKIREWMNQYSKWLKIRPNQNLSQKLLHILTRVIVSILVITLSPIVFILLLISFVAAG</sequence>
<comment type="caution">
    <text evidence="2">The sequence shown here is derived from an EMBL/GenBank/DDBJ whole genome shotgun (WGS) entry which is preliminary data.</text>
</comment>
<gene>
    <name evidence="2" type="ORF">MB14_13285</name>
</gene>
<dbReference type="STRING" id="279360.MB14_13285"/>
<accession>A0A150XS54</accession>
<name>A0A150XS54_ROSEK</name>
<dbReference type="Proteomes" id="UP000075583">
    <property type="component" value="Unassembled WGS sequence"/>
</dbReference>
<protein>
    <submittedName>
        <fullName evidence="2">Uncharacterized protein</fullName>
    </submittedName>
</protein>
<organism evidence="2 3">
    <name type="scientific">Roseivirga ehrenbergii (strain DSM 102268 / JCM 13514 / KCTC 12282 / NCIMB 14502 / KMM 6017)</name>
    <dbReference type="NCBI Taxonomy" id="279360"/>
    <lineage>
        <taxon>Bacteria</taxon>
        <taxon>Pseudomonadati</taxon>
        <taxon>Bacteroidota</taxon>
        <taxon>Cytophagia</taxon>
        <taxon>Cytophagales</taxon>
        <taxon>Roseivirgaceae</taxon>
        <taxon>Roseivirga</taxon>
    </lineage>
</organism>
<evidence type="ECO:0000313" key="2">
    <source>
        <dbReference type="EMBL" id="KYG81553.1"/>
    </source>
</evidence>
<dbReference type="RefSeq" id="WP_062588600.1">
    <property type="nucleotide sequence ID" value="NZ_LQZQ01000002.1"/>
</dbReference>
<proteinExistence type="predicted"/>
<keyword evidence="1" id="KW-1133">Transmembrane helix</keyword>
<dbReference type="AlphaFoldDB" id="A0A150XS54"/>
<reference evidence="2" key="1">
    <citation type="submission" date="2016-01" db="EMBL/GenBank/DDBJ databases">
        <title>Genome sequencing of Roseivirga ehrenbergii KMM 6017.</title>
        <authorList>
            <person name="Selvaratnam C."/>
            <person name="Thevarajoo S."/>
            <person name="Goh K.M."/>
            <person name="Ee R."/>
            <person name="Chan K.-G."/>
            <person name="Chong C.S."/>
        </authorList>
    </citation>
    <scope>NUCLEOTIDE SEQUENCE [LARGE SCALE GENOMIC DNA]</scope>
    <source>
        <strain evidence="2">KMM 6017</strain>
    </source>
</reference>
<feature type="transmembrane region" description="Helical" evidence="1">
    <location>
        <begin position="48"/>
        <end position="72"/>
    </location>
</feature>
<evidence type="ECO:0000256" key="1">
    <source>
        <dbReference type="SAM" id="Phobius"/>
    </source>
</evidence>
<keyword evidence="1" id="KW-0812">Transmembrane</keyword>
<keyword evidence="1" id="KW-0472">Membrane</keyword>